<accession>G4Q9B9</accession>
<dbReference type="Gene3D" id="1.25.40.10">
    <property type="entry name" value="Tetratricopeptide repeat domain"/>
    <property type="match status" value="2"/>
</dbReference>
<name>G4Q9B9_TAYAM</name>
<proteinExistence type="predicted"/>
<dbReference type="InterPro" id="IPR011990">
    <property type="entry name" value="TPR-like_helical_dom_sf"/>
</dbReference>
<dbReference type="AlphaFoldDB" id="G4Q9B9"/>
<gene>
    <name evidence="1" type="ordered locus">TASI_0685</name>
</gene>
<dbReference type="KEGG" id="tas:TASI_0685"/>
<dbReference type="PANTHER" id="PTHR11102">
    <property type="entry name" value="SEL-1-LIKE PROTEIN"/>
    <property type="match status" value="1"/>
</dbReference>
<reference evidence="1 2" key="2">
    <citation type="journal article" date="2012" name="PLoS ONE">
        <title>Genomic characterization of the taylorella genus.</title>
        <authorList>
            <person name="Hebert L."/>
            <person name="Moumen B."/>
            <person name="Pons N."/>
            <person name="Duquesne F."/>
            <person name="Breuil M.F."/>
            <person name="Goux D."/>
            <person name="Batto J.M."/>
            <person name="Laugier C."/>
            <person name="Renault P."/>
            <person name="Petry S."/>
        </authorList>
    </citation>
    <scope>NUCLEOTIDE SEQUENCE [LARGE SCALE GENOMIC DNA]</scope>
    <source>
        <strain evidence="1 2">MCE3</strain>
    </source>
</reference>
<evidence type="ECO:0000313" key="1">
    <source>
        <dbReference type="EMBL" id="AEP36456.1"/>
    </source>
</evidence>
<dbReference type="Pfam" id="PF08238">
    <property type="entry name" value="Sel1"/>
    <property type="match status" value="4"/>
</dbReference>
<dbReference type="PANTHER" id="PTHR11102:SF160">
    <property type="entry name" value="ERAD-ASSOCIATED E3 UBIQUITIN-PROTEIN LIGASE COMPONENT HRD3"/>
    <property type="match status" value="1"/>
</dbReference>
<dbReference type="Proteomes" id="UP000009284">
    <property type="component" value="Chromosome"/>
</dbReference>
<dbReference type="eggNOG" id="COG0790">
    <property type="taxonomic scope" value="Bacteria"/>
</dbReference>
<dbReference type="STRING" id="1008459.TASI_0685"/>
<sequence length="326" mass="36319">MICGSVSAQAQTSAAESNEHVKKITPDFRKGLDLFLGYNGPQDFVKAREIMEPFTPKHNTTAQLFVADIYLAGLGVNRNVKKGLDLLLASATRFNDLASYKFTETLVYGVGVETPKDFSPLGVIRDYRKEFIKSQFPKGYYIGKKTNEKLPHTFLAEGPAVFNYIKEAADSGNAFAQNILGDMYYLGAAVKKDYAAAYKLYDASAAQGNPNGKMNKAHMLMCGYGVEQNRSQAAKLMLDVAQNHTVPYVYYQVGNLYLYGEGVEQNYDEAKAWFKKAADLGDEIAARDVRMIEKINTPQVQTELKLAKKWRGDDGACRPKFPHIIK</sequence>
<reference key="1">
    <citation type="submission" date="2011-09" db="EMBL/GenBank/DDBJ databases">
        <title>Genomic characterization of the Taylorella genus.</title>
        <authorList>
            <person name="Hebert L."/>
            <person name="Moumen B."/>
            <person name="Pons N."/>
            <person name="Duquesne F."/>
            <person name="Breuil M.-F."/>
            <person name="Goux D."/>
            <person name="Batto J.-M."/>
            <person name="Renault P."/>
            <person name="Laugier C."/>
            <person name="Petry S."/>
        </authorList>
    </citation>
    <scope>NUCLEOTIDE SEQUENCE</scope>
    <source>
        <strain>MCE3</strain>
    </source>
</reference>
<evidence type="ECO:0000313" key="2">
    <source>
        <dbReference type="Proteomes" id="UP000009284"/>
    </source>
</evidence>
<dbReference type="InterPro" id="IPR006597">
    <property type="entry name" value="Sel1-like"/>
</dbReference>
<dbReference type="SMART" id="SM00671">
    <property type="entry name" value="SEL1"/>
    <property type="match status" value="4"/>
</dbReference>
<evidence type="ECO:0008006" key="3">
    <source>
        <dbReference type="Google" id="ProtNLM"/>
    </source>
</evidence>
<protein>
    <recommendedName>
        <fullName evidence="3">Sel1 repeat family protein</fullName>
    </recommendedName>
</protein>
<dbReference type="EMBL" id="CP003059">
    <property type="protein sequence ID" value="AEP36456.1"/>
    <property type="molecule type" value="Genomic_DNA"/>
</dbReference>
<keyword evidence="2" id="KW-1185">Reference proteome</keyword>
<dbReference type="SUPFAM" id="SSF81901">
    <property type="entry name" value="HCP-like"/>
    <property type="match status" value="2"/>
</dbReference>
<dbReference type="InterPro" id="IPR050767">
    <property type="entry name" value="Sel1_AlgK"/>
</dbReference>
<organism evidence="1 2">
    <name type="scientific">Taylorella asinigenitalis (strain MCE3)</name>
    <dbReference type="NCBI Taxonomy" id="1008459"/>
    <lineage>
        <taxon>Bacteria</taxon>
        <taxon>Pseudomonadati</taxon>
        <taxon>Pseudomonadota</taxon>
        <taxon>Betaproteobacteria</taxon>
        <taxon>Burkholderiales</taxon>
        <taxon>Alcaligenaceae</taxon>
        <taxon>Taylorella</taxon>
    </lineage>
</organism>
<dbReference type="HOGENOM" id="CLU_852413_0_0_4"/>